<dbReference type="AlphaFoldDB" id="A0A2K1K1L1"/>
<organism evidence="2">
    <name type="scientific">Physcomitrium patens</name>
    <name type="common">Spreading-leaved earth moss</name>
    <name type="synonym">Physcomitrella patens</name>
    <dbReference type="NCBI Taxonomy" id="3218"/>
    <lineage>
        <taxon>Eukaryota</taxon>
        <taxon>Viridiplantae</taxon>
        <taxon>Streptophyta</taxon>
        <taxon>Embryophyta</taxon>
        <taxon>Bryophyta</taxon>
        <taxon>Bryophytina</taxon>
        <taxon>Bryopsida</taxon>
        <taxon>Funariidae</taxon>
        <taxon>Funariales</taxon>
        <taxon>Funariaceae</taxon>
        <taxon>Physcomitrium</taxon>
    </lineage>
</organism>
<dbReference type="InterPro" id="IPR057670">
    <property type="entry name" value="SH3_retrovirus"/>
</dbReference>
<sequence>MVEAKEKSLKCDVGELNKLLKVKNYYIWKLKMSAILKKDNPWNIIKAEISHIIPCNHIFGSIVYLHILKRNHLKLESKIIQCIFVQYDDQTKAYRFFIPYTIRYI</sequence>
<evidence type="ECO:0000313" key="4">
    <source>
        <dbReference type="Proteomes" id="UP000006727"/>
    </source>
</evidence>
<evidence type="ECO:0000313" key="3">
    <source>
        <dbReference type="EnsemblPlants" id="Pp3c9_1820V3.1"/>
    </source>
</evidence>
<dbReference type="Pfam" id="PF25597">
    <property type="entry name" value="SH3_retrovirus"/>
    <property type="match status" value="1"/>
</dbReference>
<dbReference type="EnsemblPlants" id="Pp3c9_1820V3.1">
    <property type="protein sequence ID" value="Pp3c9_1820V3.1"/>
    <property type="gene ID" value="Pp3c9_1820"/>
</dbReference>
<reference evidence="2 4" key="1">
    <citation type="journal article" date="2008" name="Science">
        <title>The Physcomitrella genome reveals evolutionary insights into the conquest of land by plants.</title>
        <authorList>
            <person name="Rensing S."/>
            <person name="Lang D."/>
            <person name="Zimmer A."/>
            <person name="Terry A."/>
            <person name="Salamov A."/>
            <person name="Shapiro H."/>
            <person name="Nishiyama T."/>
            <person name="Perroud P.-F."/>
            <person name="Lindquist E."/>
            <person name="Kamisugi Y."/>
            <person name="Tanahashi T."/>
            <person name="Sakakibara K."/>
            <person name="Fujita T."/>
            <person name="Oishi K."/>
            <person name="Shin-I T."/>
            <person name="Kuroki Y."/>
            <person name="Toyoda A."/>
            <person name="Suzuki Y."/>
            <person name="Hashimoto A."/>
            <person name="Yamaguchi K."/>
            <person name="Sugano A."/>
            <person name="Kohara Y."/>
            <person name="Fujiyama A."/>
            <person name="Anterola A."/>
            <person name="Aoki S."/>
            <person name="Ashton N."/>
            <person name="Barbazuk W.B."/>
            <person name="Barker E."/>
            <person name="Bennetzen J."/>
            <person name="Bezanilla M."/>
            <person name="Blankenship R."/>
            <person name="Cho S.H."/>
            <person name="Dutcher S."/>
            <person name="Estelle M."/>
            <person name="Fawcett J.A."/>
            <person name="Gundlach H."/>
            <person name="Hanada K."/>
            <person name="Heyl A."/>
            <person name="Hicks K.A."/>
            <person name="Hugh J."/>
            <person name="Lohr M."/>
            <person name="Mayer K."/>
            <person name="Melkozernov A."/>
            <person name="Murata T."/>
            <person name="Nelson D."/>
            <person name="Pils B."/>
            <person name="Prigge M."/>
            <person name="Reiss B."/>
            <person name="Renner T."/>
            <person name="Rombauts S."/>
            <person name="Rushton P."/>
            <person name="Sanderfoot A."/>
            <person name="Schween G."/>
            <person name="Shiu S.-H."/>
            <person name="Stueber K."/>
            <person name="Theodoulou F.L."/>
            <person name="Tu H."/>
            <person name="Van de Peer Y."/>
            <person name="Verrier P.J."/>
            <person name="Waters E."/>
            <person name="Wood A."/>
            <person name="Yang L."/>
            <person name="Cove D."/>
            <person name="Cuming A."/>
            <person name="Hasebe M."/>
            <person name="Lucas S."/>
            <person name="Mishler D.B."/>
            <person name="Reski R."/>
            <person name="Grigoriev I."/>
            <person name="Quatrano R.S."/>
            <person name="Boore J.L."/>
        </authorList>
    </citation>
    <scope>NUCLEOTIDE SEQUENCE [LARGE SCALE GENOMIC DNA]</scope>
    <source>
        <strain evidence="3 4">cv. Gransden 2004</strain>
    </source>
</reference>
<proteinExistence type="predicted"/>
<dbReference type="Proteomes" id="UP000006727">
    <property type="component" value="Chromosome 9"/>
</dbReference>
<evidence type="ECO:0000313" key="2">
    <source>
        <dbReference type="EMBL" id="PNR47666.1"/>
    </source>
</evidence>
<keyword evidence="4" id="KW-1185">Reference proteome</keyword>
<dbReference type="EMBL" id="ABEU02000009">
    <property type="protein sequence ID" value="PNR47666.1"/>
    <property type="molecule type" value="Genomic_DNA"/>
</dbReference>
<reference evidence="3" key="3">
    <citation type="submission" date="2020-12" db="UniProtKB">
        <authorList>
            <consortium name="EnsemblPlants"/>
        </authorList>
    </citation>
    <scope>IDENTIFICATION</scope>
</reference>
<evidence type="ECO:0000259" key="1">
    <source>
        <dbReference type="Pfam" id="PF25597"/>
    </source>
</evidence>
<name>A0A2K1K1L1_PHYPA</name>
<dbReference type="InParanoid" id="A0A2K1K1L1"/>
<dbReference type="Gramene" id="Pp3c9_1820V3.1">
    <property type="protein sequence ID" value="Pp3c9_1820V3.1"/>
    <property type="gene ID" value="Pp3c9_1820"/>
</dbReference>
<feature type="domain" description="Retroviral polymerase SH3-like" evidence="1">
    <location>
        <begin position="61"/>
        <end position="101"/>
    </location>
</feature>
<reference evidence="2 4" key="2">
    <citation type="journal article" date="2018" name="Plant J.">
        <title>The Physcomitrella patens chromosome-scale assembly reveals moss genome structure and evolution.</title>
        <authorList>
            <person name="Lang D."/>
            <person name="Ullrich K.K."/>
            <person name="Murat F."/>
            <person name="Fuchs J."/>
            <person name="Jenkins J."/>
            <person name="Haas F.B."/>
            <person name="Piednoel M."/>
            <person name="Gundlach H."/>
            <person name="Van Bel M."/>
            <person name="Meyberg R."/>
            <person name="Vives C."/>
            <person name="Morata J."/>
            <person name="Symeonidi A."/>
            <person name="Hiss M."/>
            <person name="Muchero W."/>
            <person name="Kamisugi Y."/>
            <person name="Saleh O."/>
            <person name="Blanc G."/>
            <person name="Decker E.L."/>
            <person name="van Gessel N."/>
            <person name="Grimwood J."/>
            <person name="Hayes R.D."/>
            <person name="Graham S.W."/>
            <person name="Gunter L.E."/>
            <person name="McDaniel S.F."/>
            <person name="Hoernstein S.N.W."/>
            <person name="Larsson A."/>
            <person name="Li F.W."/>
            <person name="Perroud P.F."/>
            <person name="Phillips J."/>
            <person name="Ranjan P."/>
            <person name="Rokshar D.S."/>
            <person name="Rothfels C.J."/>
            <person name="Schneider L."/>
            <person name="Shu S."/>
            <person name="Stevenson D.W."/>
            <person name="Thummler F."/>
            <person name="Tillich M."/>
            <person name="Villarreal Aguilar J.C."/>
            <person name="Widiez T."/>
            <person name="Wong G.K."/>
            <person name="Wymore A."/>
            <person name="Zhang Y."/>
            <person name="Zimmer A.D."/>
            <person name="Quatrano R.S."/>
            <person name="Mayer K.F.X."/>
            <person name="Goodstein D."/>
            <person name="Casacuberta J.M."/>
            <person name="Vandepoele K."/>
            <person name="Reski R."/>
            <person name="Cuming A.C."/>
            <person name="Tuskan G.A."/>
            <person name="Maumus F."/>
            <person name="Salse J."/>
            <person name="Schmutz J."/>
            <person name="Rensing S.A."/>
        </authorList>
    </citation>
    <scope>NUCLEOTIDE SEQUENCE [LARGE SCALE GENOMIC DNA]</scope>
    <source>
        <strain evidence="3 4">cv. Gransden 2004</strain>
    </source>
</reference>
<protein>
    <recommendedName>
        <fullName evidence="1">Retroviral polymerase SH3-like domain-containing protein</fullName>
    </recommendedName>
</protein>
<accession>A0A2K1K1L1</accession>
<gene>
    <name evidence="2" type="ORF">PHYPA_012139</name>
</gene>